<gene>
    <name evidence="4" type="ORF">COCSADRAFT_183259</name>
</gene>
<evidence type="ECO:0000256" key="3">
    <source>
        <dbReference type="RuleBase" id="RU003560"/>
    </source>
</evidence>
<dbReference type="EMBL" id="KB445647">
    <property type="protein sequence ID" value="EMD62142.1"/>
    <property type="molecule type" value="Genomic_DNA"/>
</dbReference>
<dbReference type="Proteomes" id="UP000016934">
    <property type="component" value="Unassembled WGS sequence"/>
</dbReference>
<proteinExistence type="inferred from homology"/>
<evidence type="ECO:0000256" key="1">
    <source>
        <dbReference type="ARBA" id="ARBA00008954"/>
    </source>
</evidence>
<comment type="similarity">
    <text evidence="1 3">Belongs to the class-III pyridoxal-phosphate-dependent aminotransferase family.</text>
</comment>
<dbReference type="HOGENOM" id="CLU_016922_4_1_1"/>
<dbReference type="KEGG" id="bsc:COCSADRAFT_183259"/>
<dbReference type="OrthoDB" id="10261433at2759"/>
<dbReference type="Gene3D" id="3.90.1150.10">
    <property type="entry name" value="Aspartate Aminotransferase, domain 1"/>
    <property type="match status" value="2"/>
</dbReference>
<reference evidence="4 5" key="1">
    <citation type="journal article" date="2012" name="PLoS Pathog.">
        <title>Diverse lifestyles and strategies of plant pathogenesis encoded in the genomes of eighteen Dothideomycetes fungi.</title>
        <authorList>
            <person name="Ohm R.A."/>
            <person name="Feau N."/>
            <person name="Henrissat B."/>
            <person name="Schoch C.L."/>
            <person name="Horwitz B.A."/>
            <person name="Barry K.W."/>
            <person name="Condon B.J."/>
            <person name="Copeland A.C."/>
            <person name="Dhillon B."/>
            <person name="Glaser F."/>
            <person name="Hesse C.N."/>
            <person name="Kosti I."/>
            <person name="LaButti K."/>
            <person name="Lindquist E.A."/>
            <person name="Lucas S."/>
            <person name="Salamov A.A."/>
            <person name="Bradshaw R.E."/>
            <person name="Ciuffetti L."/>
            <person name="Hamelin R.C."/>
            <person name="Kema G.H.J."/>
            <person name="Lawrence C."/>
            <person name="Scott J.A."/>
            <person name="Spatafora J.W."/>
            <person name="Turgeon B.G."/>
            <person name="de Wit P.J.G.M."/>
            <person name="Zhong S."/>
            <person name="Goodwin S.B."/>
            <person name="Grigoriev I.V."/>
        </authorList>
    </citation>
    <scope>NUCLEOTIDE SEQUENCE [LARGE SCALE GENOMIC DNA]</scope>
    <source>
        <strain evidence="5">ND90Pr / ATCC 201652</strain>
    </source>
</reference>
<dbReference type="InterPro" id="IPR015422">
    <property type="entry name" value="PyrdxlP-dep_Trfase_small"/>
</dbReference>
<evidence type="ECO:0000256" key="2">
    <source>
        <dbReference type="ARBA" id="ARBA00022898"/>
    </source>
</evidence>
<evidence type="ECO:0000313" key="5">
    <source>
        <dbReference type="Proteomes" id="UP000016934"/>
    </source>
</evidence>
<dbReference type="GeneID" id="19133402"/>
<keyword evidence="2 3" id="KW-0663">Pyridoxal phosphate</keyword>
<name>M2SZE3_COCSN</name>
<dbReference type="InterPro" id="IPR015421">
    <property type="entry name" value="PyrdxlP-dep_Trfase_major"/>
</dbReference>
<keyword evidence="5" id="KW-1185">Reference proteome</keyword>
<organism evidence="4 5">
    <name type="scientific">Cochliobolus sativus (strain ND90Pr / ATCC 201652)</name>
    <name type="common">Common root rot and spot blotch fungus</name>
    <name type="synonym">Bipolaris sorokiniana</name>
    <dbReference type="NCBI Taxonomy" id="665912"/>
    <lineage>
        <taxon>Eukaryota</taxon>
        <taxon>Fungi</taxon>
        <taxon>Dikarya</taxon>
        <taxon>Ascomycota</taxon>
        <taxon>Pezizomycotina</taxon>
        <taxon>Dothideomycetes</taxon>
        <taxon>Pleosporomycetidae</taxon>
        <taxon>Pleosporales</taxon>
        <taxon>Pleosporineae</taxon>
        <taxon>Pleosporaceae</taxon>
        <taxon>Bipolaris</taxon>
    </lineage>
</organism>
<accession>M2SZE3</accession>
<dbReference type="GO" id="GO:0030170">
    <property type="term" value="F:pyridoxal phosphate binding"/>
    <property type="evidence" value="ECO:0007669"/>
    <property type="project" value="InterPro"/>
</dbReference>
<dbReference type="AlphaFoldDB" id="M2SZE3"/>
<dbReference type="OMA" id="RASTNKH"/>
<protein>
    <recommendedName>
        <fullName evidence="6">Ornithine aminotransferase</fullName>
    </recommendedName>
</protein>
<dbReference type="Pfam" id="PF00202">
    <property type="entry name" value="Aminotran_3"/>
    <property type="match status" value="2"/>
</dbReference>
<dbReference type="InterPro" id="IPR015424">
    <property type="entry name" value="PyrdxlP-dep_Trfase"/>
</dbReference>
<dbReference type="SUPFAM" id="SSF53383">
    <property type="entry name" value="PLP-dependent transferases"/>
    <property type="match status" value="1"/>
</dbReference>
<sequence>MHGFDHLMQKGPRQLVVFDSGDGAFLKDVMGKRYLDAIGGIVVAYLGYGRKDFAQVAFEQMTKLEVSSNQRNLTNNNAVKLCERLSGLVAQAFPDKMTAPATFIPVSMKPEFSDYGWKRWMEGYGRDFYESSSHRMFCNIDLPHELFFERSKLKHGENVGQAAARELEERILQEGADTVAAFVFEPVQGDGGAIDMHRDFFLLVERICRKYGILMIADEIMSFAKTGHWFGHPVCSVVALRALDIIDRENLIELCAKRRREFLDILKSELEGLHTIQQVRGTGIMIGIDLISDIATDIEQKVLLEYGIVLRASTNKHCMLLKPPSSMTEEHFKKVAESLRKGLRSFVTLGESAISKSHQH</sequence>
<evidence type="ECO:0008006" key="6">
    <source>
        <dbReference type="Google" id="ProtNLM"/>
    </source>
</evidence>
<dbReference type="eggNOG" id="KOG1404">
    <property type="taxonomic scope" value="Eukaryota"/>
</dbReference>
<evidence type="ECO:0000313" key="4">
    <source>
        <dbReference type="EMBL" id="EMD62142.1"/>
    </source>
</evidence>
<dbReference type="GO" id="GO:0005829">
    <property type="term" value="C:cytosol"/>
    <property type="evidence" value="ECO:0007669"/>
    <property type="project" value="TreeGrafter"/>
</dbReference>
<dbReference type="PIRSF" id="PIRSF000521">
    <property type="entry name" value="Transaminase_4ab_Lys_Orn"/>
    <property type="match status" value="1"/>
</dbReference>
<dbReference type="InterPro" id="IPR005814">
    <property type="entry name" value="Aminotrans_3"/>
</dbReference>
<dbReference type="RefSeq" id="XP_007702444.1">
    <property type="nucleotide sequence ID" value="XM_007704254.1"/>
</dbReference>
<dbReference type="PANTHER" id="PTHR43094">
    <property type="entry name" value="AMINOTRANSFERASE"/>
    <property type="match status" value="1"/>
</dbReference>
<dbReference type="Gene3D" id="3.40.640.10">
    <property type="entry name" value="Type I PLP-dependent aspartate aminotransferase-like (Major domain)"/>
    <property type="match status" value="2"/>
</dbReference>
<dbReference type="GO" id="GO:0008483">
    <property type="term" value="F:transaminase activity"/>
    <property type="evidence" value="ECO:0007669"/>
    <property type="project" value="InterPro"/>
</dbReference>
<reference evidence="5" key="2">
    <citation type="journal article" date="2013" name="PLoS Genet.">
        <title>Comparative genome structure, secondary metabolite, and effector coding capacity across Cochliobolus pathogens.</title>
        <authorList>
            <person name="Condon B.J."/>
            <person name="Leng Y."/>
            <person name="Wu D."/>
            <person name="Bushley K.E."/>
            <person name="Ohm R.A."/>
            <person name="Otillar R."/>
            <person name="Martin J."/>
            <person name="Schackwitz W."/>
            <person name="Grimwood J."/>
            <person name="MohdZainudin N."/>
            <person name="Xue C."/>
            <person name="Wang R."/>
            <person name="Manning V.A."/>
            <person name="Dhillon B."/>
            <person name="Tu Z.J."/>
            <person name="Steffenson B.J."/>
            <person name="Salamov A."/>
            <person name="Sun H."/>
            <person name="Lowry S."/>
            <person name="LaButti K."/>
            <person name="Han J."/>
            <person name="Copeland A."/>
            <person name="Lindquist E."/>
            <person name="Barry K."/>
            <person name="Schmutz J."/>
            <person name="Baker S.E."/>
            <person name="Ciuffetti L.M."/>
            <person name="Grigoriev I.V."/>
            <person name="Zhong S."/>
            <person name="Turgeon B.G."/>
        </authorList>
    </citation>
    <scope>NUCLEOTIDE SEQUENCE [LARGE SCALE GENOMIC DNA]</scope>
    <source>
        <strain evidence="5">ND90Pr / ATCC 201652</strain>
    </source>
</reference>
<dbReference type="PANTHER" id="PTHR43094:SF1">
    <property type="entry name" value="AMINOTRANSFERASE CLASS-III"/>
    <property type="match status" value="1"/>
</dbReference>
<dbReference type="STRING" id="665912.M2SZE3"/>